<reference evidence="5 6" key="1">
    <citation type="journal article" date="2022" name="Int. J. Syst. Evol. Microbiol.">
        <title>Pseudomonas aegrilactucae sp. nov. and Pseudomonas morbosilactucae sp. nov., pathogens causing bacterial rot of lettuce in Japan.</title>
        <authorList>
            <person name="Sawada H."/>
            <person name="Fujikawa T."/>
            <person name="Satou M."/>
        </authorList>
    </citation>
    <scope>NUCLEOTIDE SEQUENCE [LARGE SCALE GENOMIC DNA]</scope>
    <source>
        <strain evidence="3 5">MAFF 302030</strain>
        <strain evidence="4 6">MAFF 302046</strain>
    </source>
</reference>
<evidence type="ECO:0000259" key="2">
    <source>
        <dbReference type="Pfam" id="PF09084"/>
    </source>
</evidence>
<dbReference type="InterPro" id="IPR015168">
    <property type="entry name" value="SsuA/THI5"/>
</dbReference>
<organism evidence="3 5">
    <name type="scientific">Pseudomonas morbosilactucae</name>
    <dbReference type="NCBI Taxonomy" id="2938197"/>
    <lineage>
        <taxon>Bacteria</taxon>
        <taxon>Pseudomonadati</taxon>
        <taxon>Pseudomonadota</taxon>
        <taxon>Gammaproteobacteria</taxon>
        <taxon>Pseudomonadales</taxon>
        <taxon>Pseudomonadaceae</taxon>
        <taxon>Pseudomonas</taxon>
    </lineage>
</organism>
<dbReference type="EMBL" id="JALQCW010000088">
    <property type="protein sequence ID" value="MCK9801540.1"/>
    <property type="molecule type" value="Genomic_DNA"/>
</dbReference>
<dbReference type="PANTHER" id="PTHR30024">
    <property type="entry name" value="ALIPHATIC SULFONATES-BINDING PROTEIN-RELATED"/>
    <property type="match status" value="1"/>
</dbReference>
<feature type="signal peptide" evidence="1">
    <location>
        <begin position="1"/>
        <end position="24"/>
    </location>
</feature>
<evidence type="ECO:0000256" key="1">
    <source>
        <dbReference type="SAM" id="SignalP"/>
    </source>
</evidence>
<dbReference type="AlphaFoldDB" id="A0A9X1Z0G8"/>
<dbReference type="Gene3D" id="3.40.190.10">
    <property type="entry name" value="Periplasmic binding protein-like II"/>
    <property type="match status" value="2"/>
</dbReference>
<dbReference type="RefSeq" id="WP_268263523.1">
    <property type="nucleotide sequence ID" value="NZ_JALQCW010000088.1"/>
</dbReference>
<keyword evidence="1" id="KW-0732">Signal</keyword>
<evidence type="ECO:0000313" key="6">
    <source>
        <dbReference type="Proteomes" id="UP001155163"/>
    </source>
</evidence>
<accession>A0A9X1Z0G8</accession>
<feature type="domain" description="SsuA/THI5-like" evidence="2">
    <location>
        <begin position="82"/>
        <end position="245"/>
    </location>
</feature>
<name>A0A9X1Z0G8_9PSED</name>
<gene>
    <name evidence="3" type="ORF">M1B34_28700</name>
    <name evidence="4" type="ORF">M1B35_26385</name>
</gene>
<dbReference type="SUPFAM" id="SSF53850">
    <property type="entry name" value="Periplasmic binding protein-like II"/>
    <property type="match status" value="1"/>
</dbReference>
<dbReference type="Proteomes" id="UP001155059">
    <property type="component" value="Unassembled WGS sequence"/>
</dbReference>
<comment type="caution">
    <text evidence="3">The sequence shown here is derived from an EMBL/GenBank/DDBJ whole genome shotgun (WGS) entry which is preliminary data.</text>
</comment>
<evidence type="ECO:0000313" key="4">
    <source>
        <dbReference type="EMBL" id="MCK9817563.1"/>
    </source>
</evidence>
<proteinExistence type="predicted"/>
<keyword evidence="6" id="KW-1185">Reference proteome</keyword>
<dbReference type="EMBL" id="JALQCX010000057">
    <property type="protein sequence ID" value="MCK9817563.1"/>
    <property type="molecule type" value="Genomic_DNA"/>
</dbReference>
<evidence type="ECO:0000313" key="5">
    <source>
        <dbReference type="Proteomes" id="UP001155059"/>
    </source>
</evidence>
<protein>
    <submittedName>
        <fullName evidence="3">ABC transporter substrate-binding protein</fullName>
    </submittedName>
</protein>
<dbReference type="Pfam" id="PF09084">
    <property type="entry name" value="NMT1"/>
    <property type="match status" value="1"/>
</dbReference>
<dbReference type="Proteomes" id="UP001155163">
    <property type="component" value="Unassembled WGS sequence"/>
</dbReference>
<reference evidence="5 6" key="2">
    <citation type="journal article" date="2023" name="Plant Pathol.">
        <title>Dismantling and reorganizing Pseudomonas marginalis sensu#lato.</title>
        <authorList>
            <person name="Sawada H."/>
            <person name="Fujikawa T."/>
            <person name="Satou M."/>
        </authorList>
    </citation>
    <scope>NUCLEOTIDE SEQUENCE [LARGE SCALE GENOMIC DNA]</scope>
    <source>
        <strain evidence="3 5">MAFF 302030</strain>
        <strain evidence="4 6">MAFF 302046</strain>
    </source>
</reference>
<dbReference type="PANTHER" id="PTHR30024:SF21">
    <property type="entry name" value="ABC TRANSPORTER SUBSTRATE-BINDING PROTEIN"/>
    <property type="match status" value="1"/>
</dbReference>
<sequence length="356" mass="38546">MIGRARGIVALALGLLLGAQVALAQSVPEVIRIGVPDLSTRAKPYAPGLLGVAHQRQQLEQAFAQQGTRVEWHFFRGAGPAINEAFANGQLDFAALGDLAAIIGRASGLDTRLLLGSRGTHLFLASTPQAGIRQIQDLKGKRVALYRGTADQLSFGRVLANAGLSEKDLKIINLDWTAAMAALVAGQIDATWSNYNLLTLRSQGIEVPLSTQSMPLLATTQSGLVASQGFIQRYPEATQTLVDVLVSNAAWLKVPEHYEQYLVQQEQASGIPAALAREEAAGADLDFRFSPRLDAFLSTSFSQSIEQAKALRLIRRSFEVKDWFAPQFVEQALRRQQLQGTWPDYDSQGRATAPAG</sequence>
<feature type="chain" id="PRO_5040996168" evidence="1">
    <location>
        <begin position="25"/>
        <end position="356"/>
    </location>
</feature>
<evidence type="ECO:0000313" key="3">
    <source>
        <dbReference type="EMBL" id="MCK9801540.1"/>
    </source>
</evidence>